<keyword evidence="3" id="KW-1003">Cell membrane</keyword>
<dbReference type="Pfam" id="PF03109">
    <property type="entry name" value="ABC1"/>
    <property type="match status" value="1"/>
</dbReference>
<sequence>MSAFRSYMNLLGVGWVLMREGVINALPSDGLPPLVKLAKTMMVPLARPKARKEARSDRIGKAVARLGPSYVKMGQFLATRPDVVGDGFANDLAQLQDRMPFFPTEASKSTIKGSLGRPVDELYTRFDGPIAAASIAQVHPAEVKAADGSTRKVAVKVIRPGIRQRFNEDLGAMYLVAGLQERFVRSSRRLRPVEVTRTLERTTKIEMDLRLEAAAISEMTENTAGDPGFRLPKVDWERTGRDVVTMEWIDGIKMSDIEALRASGHNLEELAVTLIQSFLRHTLRDGFFHADMHPGNLFVDPDGMIVAVDMGIVGRLGKKERRVLAEILYGFITRDYMRVAEAHFEAGYVPAHHDKASFAQAIRAIGEPIHGQSAETISMGKLLTLLFEITEIFDMSTQTQLINLQKTMVVVEGVSRMLDPHFNMWKASEPVVSKWIEDNLGPKRVLDDMREGLKAALKLAEAVPEIADKTEKFHNEIIAMSENGLRFDEATADAIGRAEARHTRSGRAALWLVVLVLVYLAGLATFGLFA</sequence>
<comment type="caution">
    <text evidence="15">The sequence shown here is derived from an EMBL/GenBank/DDBJ whole genome shotgun (WGS) entry which is preliminary data.</text>
</comment>
<keyword evidence="4" id="KW-0997">Cell inner membrane</keyword>
<organism evidence="15 16">
    <name type="scientific">Martelella mediterranea</name>
    <dbReference type="NCBI Taxonomy" id="293089"/>
    <lineage>
        <taxon>Bacteria</taxon>
        <taxon>Pseudomonadati</taxon>
        <taxon>Pseudomonadota</taxon>
        <taxon>Alphaproteobacteria</taxon>
        <taxon>Hyphomicrobiales</taxon>
        <taxon>Aurantimonadaceae</taxon>
        <taxon>Martelella</taxon>
    </lineage>
</organism>
<keyword evidence="7 13" id="KW-0812">Transmembrane</keyword>
<dbReference type="InterPro" id="IPR010232">
    <property type="entry name" value="UbiB"/>
</dbReference>
<evidence type="ECO:0000259" key="14">
    <source>
        <dbReference type="Pfam" id="PF03109"/>
    </source>
</evidence>
<dbReference type="NCBIfam" id="TIGR01982">
    <property type="entry name" value="UbiB"/>
    <property type="match status" value="1"/>
</dbReference>
<keyword evidence="5" id="KW-0808">Transferase</keyword>
<feature type="domain" description="ABC1 atypical kinase-like" evidence="14">
    <location>
        <begin position="94"/>
        <end position="342"/>
    </location>
</feature>
<evidence type="ECO:0000256" key="2">
    <source>
        <dbReference type="ARBA" id="ARBA00009670"/>
    </source>
</evidence>
<evidence type="ECO:0000313" key="16">
    <source>
        <dbReference type="Proteomes" id="UP000295097"/>
    </source>
</evidence>
<dbReference type="GO" id="GO:0006744">
    <property type="term" value="P:ubiquinone biosynthetic process"/>
    <property type="evidence" value="ECO:0007669"/>
    <property type="project" value="UniProtKB-UniPathway"/>
</dbReference>
<dbReference type="InterPro" id="IPR004147">
    <property type="entry name" value="ABC1_dom"/>
</dbReference>
<reference evidence="15 16" key="1">
    <citation type="submission" date="2019-03" db="EMBL/GenBank/DDBJ databases">
        <title>Freshwater and sediment microbial communities from various areas in North America, analyzing microbe dynamics in response to fracking.</title>
        <authorList>
            <person name="Lamendella R."/>
        </authorList>
    </citation>
    <scope>NUCLEOTIDE SEQUENCE [LARGE SCALE GENOMIC DNA]</scope>
    <source>
        <strain evidence="15 16">175.2</strain>
    </source>
</reference>
<dbReference type="InterPro" id="IPR050154">
    <property type="entry name" value="UbiB_kinase"/>
</dbReference>
<keyword evidence="11 13" id="KW-1133">Transmembrane helix</keyword>
<dbReference type="GO" id="GO:0016301">
    <property type="term" value="F:kinase activity"/>
    <property type="evidence" value="ECO:0007669"/>
    <property type="project" value="UniProtKB-KW"/>
</dbReference>
<evidence type="ECO:0000256" key="6">
    <source>
        <dbReference type="ARBA" id="ARBA00022688"/>
    </source>
</evidence>
<evidence type="ECO:0000256" key="5">
    <source>
        <dbReference type="ARBA" id="ARBA00022679"/>
    </source>
</evidence>
<dbReference type="Proteomes" id="UP000295097">
    <property type="component" value="Unassembled WGS sequence"/>
</dbReference>
<evidence type="ECO:0000256" key="12">
    <source>
        <dbReference type="ARBA" id="ARBA00023136"/>
    </source>
</evidence>
<comment type="similarity">
    <text evidence="2">Belongs to the protein kinase superfamily. ADCK protein kinase family.</text>
</comment>
<comment type="pathway">
    <text evidence="1">Cofactor biosynthesis; ubiquinone biosynthesis [regulation].</text>
</comment>
<feature type="transmembrane region" description="Helical" evidence="13">
    <location>
        <begin position="508"/>
        <end position="529"/>
    </location>
</feature>
<keyword evidence="16" id="KW-1185">Reference proteome</keyword>
<dbReference type="UniPathway" id="UPA00232"/>
<evidence type="ECO:0000256" key="9">
    <source>
        <dbReference type="ARBA" id="ARBA00022777"/>
    </source>
</evidence>
<evidence type="ECO:0000256" key="10">
    <source>
        <dbReference type="ARBA" id="ARBA00022840"/>
    </source>
</evidence>
<evidence type="ECO:0000256" key="13">
    <source>
        <dbReference type="SAM" id="Phobius"/>
    </source>
</evidence>
<dbReference type="AlphaFoldDB" id="A0A4R3NUZ4"/>
<evidence type="ECO:0000256" key="7">
    <source>
        <dbReference type="ARBA" id="ARBA00022692"/>
    </source>
</evidence>
<protein>
    <submittedName>
        <fullName evidence="15">2-octaprenylphenol hydroxylase</fullName>
    </submittedName>
</protein>
<dbReference type="InterPro" id="IPR011009">
    <property type="entry name" value="Kinase-like_dom_sf"/>
</dbReference>
<dbReference type="RefSeq" id="WP_132309269.1">
    <property type="nucleotide sequence ID" value="NZ_SMAR01000005.1"/>
</dbReference>
<name>A0A4R3NUZ4_9HYPH</name>
<dbReference type="OrthoDB" id="9795390at2"/>
<keyword evidence="8" id="KW-0547">Nucleotide-binding</keyword>
<evidence type="ECO:0000256" key="11">
    <source>
        <dbReference type="ARBA" id="ARBA00022989"/>
    </source>
</evidence>
<dbReference type="GO" id="GO:0005524">
    <property type="term" value="F:ATP binding"/>
    <property type="evidence" value="ECO:0007669"/>
    <property type="project" value="UniProtKB-KW"/>
</dbReference>
<dbReference type="InterPro" id="IPR045308">
    <property type="entry name" value="UbiB_bact"/>
</dbReference>
<dbReference type="SUPFAM" id="SSF56112">
    <property type="entry name" value="Protein kinase-like (PK-like)"/>
    <property type="match status" value="1"/>
</dbReference>
<accession>A0A4R3NUZ4</accession>
<keyword evidence="9" id="KW-0418">Kinase</keyword>
<evidence type="ECO:0000313" key="15">
    <source>
        <dbReference type="EMBL" id="TCT42073.1"/>
    </source>
</evidence>
<proteinExistence type="inferred from homology"/>
<evidence type="ECO:0000256" key="8">
    <source>
        <dbReference type="ARBA" id="ARBA00022741"/>
    </source>
</evidence>
<dbReference type="EMBL" id="SMAR01000005">
    <property type="protein sequence ID" value="TCT42073.1"/>
    <property type="molecule type" value="Genomic_DNA"/>
</dbReference>
<keyword evidence="6" id="KW-0831">Ubiquinone biosynthesis</keyword>
<dbReference type="PANTHER" id="PTHR10566:SF113">
    <property type="entry name" value="PROTEIN ACTIVITY OF BC1 COMPLEX KINASE 7, CHLOROPLASTIC"/>
    <property type="match status" value="1"/>
</dbReference>
<keyword evidence="10" id="KW-0067">ATP-binding</keyword>
<evidence type="ECO:0000256" key="4">
    <source>
        <dbReference type="ARBA" id="ARBA00022519"/>
    </source>
</evidence>
<dbReference type="CDD" id="cd13972">
    <property type="entry name" value="UbiB"/>
    <property type="match status" value="1"/>
</dbReference>
<evidence type="ECO:0000256" key="3">
    <source>
        <dbReference type="ARBA" id="ARBA00022475"/>
    </source>
</evidence>
<keyword evidence="12 13" id="KW-0472">Membrane</keyword>
<gene>
    <name evidence="15" type="ORF">EDC90_100588</name>
</gene>
<dbReference type="PANTHER" id="PTHR10566">
    <property type="entry name" value="CHAPERONE-ACTIVITY OF BC1 COMPLEX CABC1 -RELATED"/>
    <property type="match status" value="1"/>
</dbReference>
<evidence type="ECO:0000256" key="1">
    <source>
        <dbReference type="ARBA" id="ARBA00005020"/>
    </source>
</evidence>